<comment type="subunit">
    <text evidence="6">The basal body constitutes a major portion of the flagellar organelle and consists of a number of rings mounted on a central rod.</text>
</comment>
<dbReference type="RefSeq" id="WP_136383376.1">
    <property type="nucleotide sequence ID" value="NZ_SSOD01000002.1"/>
</dbReference>
<keyword evidence="8" id="KW-0282">Flagellum</keyword>
<keyword evidence="8" id="KW-0966">Cell projection</keyword>
<dbReference type="InterPro" id="IPR001444">
    <property type="entry name" value="Flag_bb_rod_N"/>
</dbReference>
<evidence type="ECO:0000256" key="1">
    <source>
        <dbReference type="ARBA" id="ARBA00004117"/>
    </source>
</evidence>
<dbReference type="PANTHER" id="PTHR30435:SF12">
    <property type="entry name" value="FLAGELLAR BASAL BODY ROD PROTEIN FLGB"/>
    <property type="match status" value="1"/>
</dbReference>
<evidence type="ECO:0000313" key="9">
    <source>
        <dbReference type="Proteomes" id="UP000307956"/>
    </source>
</evidence>
<proteinExistence type="inferred from homology"/>
<comment type="subcellular location">
    <subcellularLocation>
        <location evidence="1 6">Bacterial flagellum basal body</location>
    </subcellularLocation>
</comment>
<comment type="similarity">
    <text evidence="2 6">Belongs to the flagella basal body rod proteins family.</text>
</comment>
<dbReference type="OrthoDB" id="9788334at2"/>
<dbReference type="InterPro" id="IPR019776">
    <property type="entry name" value="Flagellar_basal_body_rod_CS"/>
</dbReference>
<dbReference type="PROSITE" id="PS00588">
    <property type="entry name" value="FLAGELLA_BB_ROD"/>
    <property type="match status" value="1"/>
</dbReference>
<evidence type="ECO:0000313" key="8">
    <source>
        <dbReference type="EMBL" id="THF64185.1"/>
    </source>
</evidence>
<dbReference type="InterPro" id="IPR006300">
    <property type="entry name" value="FlgB"/>
</dbReference>
<dbReference type="PANTHER" id="PTHR30435">
    <property type="entry name" value="FLAGELLAR PROTEIN"/>
    <property type="match status" value="1"/>
</dbReference>
<keyword evidence="8" id="KW-0969">Cilium</keyword>
<sequence>MKNLLDNALMNHQRALDVQAYRQQLLASNIANADTPGYKAQDIDFRGVLQGTMDRRSQPLALNATSARHLSLTEDNALARFVQYRQELQSAVDGNTVDMDTERAAFAENAVHYEASVTFINGLLRGMQTAISGQ</sequence>
<protein>
    <recommendedName>
        <fullName evidence="3 6">Flagellar basal body rod protein FlgB</fullName>
    </recommendedName>
</protein>
<evidence type="ECO:0000256" key="3">
    <source>
        <dbReference type="ARBA" id="ARBA00014376"/>
    </source>
</evidence>
<comment type="caution">
    <text evidence="8">The sequence shown here is derived from an EMBL/GenBank/DDBJ whole genome shotgun (WGS) entry which is preliminary data.</text>
</comment>
<evidence type="ECO:0000256" key="2">
    <source>
        <dbReference type="ARBA" id="ARBA00009677"/>
    </source>
</evidence>
<evidence type="ECO:0000256" key="5">
    <source>
        <dbReference type="ARBA" id="ARBA00024934"/>
    </source>
</evidence>
<dbReference type="NCBIfam" id="TIGR01396">
    <property type="entry name" value="FlgB"/>
    <property type="match status" value="1"/>
</dbReference>
<evidence type="ECO:0000256" key="6">
    <source>
        <dbReference type="PIRNR" id="PIRNR002889"/>
    </source>
</evidence>
<dbReference type="Proteomes" id="UP000307956">
    <property type="component" value="Unassembled WGS sequence"/>
</dbReference>
<evidence type="ECO:0000256" key="4">
    <source>
        <dbReference type="ARBA" id="ARBA00023143"/>
    </source>
</evidence>
<dbReference type="Pfam" id="PF00460">
    <property type="entry name" value="Flg_bb_rod"/>
    <property type="match status" value="1"/>
</dbReference>
<name>A0A4S4AZZ4_9RHOO</name>
<gene>
    <name evidence="8" type="primary">flgB</name>
    <name evidence="8" type="ORF">E6O51_02350</name>
</gene>
<dbReference type="AlphaFoldDB" id="A0A4S4AZZ4"/>
<dbReference type="EMBL" id="SSOD01000002">
    <property type="protein sequence ID" value="THF64185.1"/>
    <property type="molecule type" value="Genomic_DNA"/>
</dbReference>
<organism evidence="8 9">
    <name type="scientific">Pseudothauera rhizosphaerae</name>
    <dbReference type="NCBI Taxonomy" id="2565932"/>
    <lineage>
        <taxon>Bacteria</taxon>
        <taxon>Pseudomonadati</taxon>
        <taxon>Pseudomonadota</taxon>
        <taxon>Betaproteobacteria</taxon>
        <taxon>Rhodocyclales</taxon>
        <taxon>Zoogloeaceae</taxon>
        <taxon>Pseudothauera</taxon>
    </lineage>
</organism>
<dbReference type="GO" id="GO:0071978">
    <property type="term" value="P:bacterial-type flagellum-dependent swarming motility"/>
    <property type="evidence" value="ECO:0007669"/>
    <property type="project" value="TreeGrafter"/>
</dbReference>
<comment type="function">
    <text evidence="5 6">Structural component of flagellum, the bacterial motility apparatus. Part of the rod structure of flagellar basal body.</text>
</comment>
<keyword evidence="9" id="KW-1185">Reference proteome</keyword>
<reference evidence="8 9" key="1">
    <citation type="submission" date="2019-04" db="EMBL/GenBank/DDBJ databases">
        <title>Azoarcus rhizosphaerae sp. nov. isolated from rhizosphere of Ficus religiosa.</title>
        <authorList>
            <person name="Lin S.-Y."/>
            <person name="Hameed A."/>
            <person name="Hsu Y.-H."/>
            <person name="Young C.-C."/>
        </authorList>
    </citation>
    <scope>NUCLEOTIDE SEQUENCE [LARGE SCALE GENOMIC DNA]</scope>
    <source>
        <strain evidence="8 9">CC-YHH848</strain>
    </source>
</reference>
<keyword evidence="4 6" id="KW-0975">Bacterial flagellum</keyword>
<dbReference type="GO" id="GO:0030694">
    <property type="term" value="C:bacterial-type flagellum basal body, rod"/>
    <property type="evidence" value="ECO:0007669"/>
    <property type="project" value="InterPro"/>
</dbReference>
<accession>A0A4S4AZZ4</accession>
<feature type="domain" description="Flagellar basal body rod protein N-terminal" evidence="7">
    <location>
        <begin position="11"/>
        <end position="39"/>
    </location>
</feature>
<evidence type="ECO:0000259" key="7">
    <source>
        <dbReference type="Pfam" id="PF00460"/>
    </source>
</evidence>
<dbReference type="PIRSF" id="PIRSF002889">
    <property type="entry name" value="Rod_FlgB"/>
    <property type="match status" value="1"/>
</dbReference>